<organism evidence="1 2">
    <name type="scientific">Herminiimonas glaciei</name>
    <dbReference type="NCBI Taxonomy" id="523788"/>
    <lineage>
        <taxon>Bacteria</taxon>
        <taxon>Pseudomonadati</taxon>
        <taxon>Pseudomonadota</taxon>
        <taxon>Betaproteobacteria</taxon>
        <taxon>Burkholderiales</taxon>
        <taxon>Oxalobacteraceae</taxon>
        <taxon>Herminiimonas</taxon>
    </lineage>
</organism>
<evidence type="ECO:0000313" key="1">
    <source>
        <dbReference type="EMBL" id="MFC7289315.1"/>
    </source>
</evidence>
<keyword evidence="2" id="KW-1185">Reference proteome</keyword>
<protein>
    <recommendedName>
        <fullName evidence="3">Lipoprotein</fullName>
    </recommendedName>
</protein>
<evidence type="ECO:0000313" key="2">
    <source>
        <dbReference type="Proteomes" id="UP001596542"/>
    </source>
</evidence>
<dbReference type="PROSITE" id="PS51257">
    <property type="entry name" value="PROKAR_LIPOPROTEIN"/>
    <property type="match status" value="1"/>
</dbReference>
<reference evidence="2" key="1">
    <citation type="journal article" date="2019" name="Int. J. Syst. Evol. Microbiol.">
        <title>The Global Catalogue of Microorganisms (GCM) 10K type strain sequencing project: providing services to taxonomists for standard genome sequencing and annotation.</title>
        <authorList>
            <consortium name="The Broad Institute Genomics Platform"/>
            <consortium name="The Broad Institute Genome Sequencing Center for Infectious Disease"/>
            <person name="Wu L."/>
            <person name="Ma J."/>
        </authorList>
    </citation>
    <scope>NUCLEOTIDE SEQUENCE [LARGE SCALE GENOMIC DNA]</scope>
    <source>
        <strain evidence="2">KACC 12508</strain>
    </source>
</reference>
<sequence>MRVTKIISTMGVAFALTACGQRAVSYELAMCPEPLKISECKTDGRKTFCMVESTAAVPITTYIDTWAYDKNGTSLQGGMLDTIGLYPKERKKAELIFSDKGDVTKMVICSVNPAHPFVAARLKPIQE</sequence>
<evidence type="ECO:0008006" key="3">
    <source>
        <dbReference type="Google" id="ProtNLM"/>
    </source>
</evidence>
<dbReference type="Proteomes" id="UP001596542">
    <property type="component" value="Unassembled WGS sequence"/>
</dbReference>
<dbReference type="EMBL" id="JBHTBU010000002">
    <property type="protein sequence ID" value="MFC7289315.1"/>
    <property type="molecule type" value="Genomic_DNA"/>
</dbReference>
<dbReference type="RefSeq" id="WP_382272633.1">
    <property type="nucleotide sequence ID" value="NZ_JBHTBU010000002.1"/>
</dbReference>
<gene>
    <name evidence="1" type="ORF">ACFQPC_14805</name>
</gene>
<name>A0ABW2IE52_9BURK</name>
<proteinExistence type="predicted"/>
<accession>A0ABW2IE52</accession>
<comment type="caution">
    <text evidence="1">The sequence shown here is derived from an EMBL/GenBank/DDBJ whole genome shotgun (WGS) entry which is preliminary data.</text>
</comment>